<protein>
    <submittedName>
        <fullName evidence="2">Uncharacterized protein</fullName>
    </submittedName>
</protein>
<reference evidence="3" key="1">
    <citation type="submission" date="2012-08" db="EMBL/GenBank/DDBJ databases">
        <title>The Genome Sequence of Wuchereria bancrofti.</title>
        <authorList>
            <person name="Nutman T.B."/>
            <person name="Fink D.L."/>
            <person name="Russ C."/>
            <person name="Young S."/>
            <person name="Zeng Q."/>
            <person name="Koehrsen M."/>
            <person name="Alvarado L."/>
            <person name="Berlin A."/>
            <person name="Chapman S.B."/>
            <person name="Chen Z."/>
            <person name="Freedman E."/>
            <person name="Gellesch M."/>
            <person name="Goldberg J."/>
            <person name="Griggs A."/>
            <person name="Gujja S."/>
            <person name="Heilman E.R."/>
            <person name="Heiman D."/>
            <person name="Hepburn T."/>
            <person name="Howarth C."/>
            <person name="Jen D."/>
            <person name="Larson L."/>
            <person name="Lewis B."/>
            <person name="Mehta T."/>
            <person name="Park D."/>
            <person name="Pearson M."/>
            <person name="Roberts A."/>
            <person name="Saif S."/>
            <person name="Shea T."/>
            <person name="Shenoy N."/>
            <person name="Sisk P."/>
            <person name="Stolte C."/>
            <person name="Sykes S."/>
            <person name="Walk T."/>
            <person name="White J."/>
            <person name="Yandava C."/>
            <person name="Haas B."/>
            <person name="Henn M.R."/>
            <person name="Nusbaum C."/>
            <person name="Birren B."/>
        </authorList>
    </citation>
    <scope>NUCLEOTIDE SEQUENCE [LARGE SCALE GENOMIC DNA]</scope>
    <source>
        <strain evidence="3">NA</strain>
    </source>
</reference>
<evidence type="ECO:0000313" key="3">
    <source>
        <dbReference type="Proteomes" id="UP000004810"/>
    </source>
</evidence>
<dbReference type="Proteomes" id="UP000004810">
    <property type="component" value="Unassembled WGS sequence"/>
</dbReference>
<feature type="compositionally biased region" description="Low complexity" evidence="1">
    <location>
        <begin position="13"/>
        <end position="30"/>
    </location>
</feature>
<feature type="region of interest" description="Disordered" evidence="1">
    <location>
        <begin position="97"/>
        <end position="132"/>
    </location>
</feature>
<feature type="compositionally biased region" description="Low complexity" evidence="1">
    <location>
        <begin position="121"/>
        <end position="132"/>
    </location>
</feature>
<evidence type="ECO:0000313" key="2">
    <source>
        <dbReference type="EMBL" id="EJW83940.1"/>
    </source>
</evidence>
<name>J9BA20_WUCBA</name>
<comment type="caution">
    <text evidence="2">The sequence shown here is derived from an EMBL/GenBank/DDBJ whole genome shotgun (WGS) entry which is preliminary data.</text>
</comment>
<organism evidence="2 3">
    <name type="scientific">Wuchereria bancrofti</name>
    <dbReference type="NCBI Taxonomy" id="6293"/>
    <lineage>
        <taxon>Eukaryota</taxon>
        <taxon>Metazoa</taxon>
        <taxon>Ecdysozoa</taxon>
        <taxon>Nematoda</taxon>
        <taxon>Chromadorea</taxon>
        <taxon>Rhabditida</taxon>
        <taxon>Spirurina</taxon>
        <taxon>Spiruromorpha</taxon>
        <taxon>Filarioidea</taxon>
        <taxon>Onchocercidae</taxon>
        <taxon>Wuchereria</taxon>
    </lineage>
</organism>
<sequence length="187" mass="19239">MANQVTLEVTAGSSSPPSMNENNESSSASSTCDGGHASLNSPADVLSNDATAVPSDLRRPAGPIADSDSNGESSYSSTIDASKDITGSVADYRTTGGAGGSSIGFIQPQRSSVDRELGDKSATAPSNTNTAANTTVTTTITATTTPTTTTTTTTVTRKTDASAPADSSMFRTKCKFLFLPWILQFFF</sequence>
<accession>J9BA20</accession>
<evidence type="ECO:0000256" key="1">
    <source>
        <dbReference type="SAM" id="MobiDB-lite"/>
    </source>
</evidence>
<dbReference type="EMBL" id="ADBV01001909">
    <property type="protein sequence ID" value="EJW83940.1"/>
    <property type="molecule type" value="Genomic_DNA"/>
</dbReference>
<dbReference type="AlphaFoldDB" id="J9BA20"/>
<gene>
    <name evidence="2" type="ORF">WUBG_05151</name>
</gene>
<feature type="compositionally biased region" description="Low complexity" evidence="1">
    <location>
        <begin position="67"/>
        <end position="77"/>
    </location>
</feature>
<proteinExistence type="predicted"/>
<feature type="region of interest" description="Disordered" evidence="1">
    <location>
        <begin position="1"/>
        <end position="79"/>
    </location>
</feature>